<sequence length="295" mass="33654">MKPIRNVKRWKKKIFWYGGLDNFLSNNNLESGIHTSQLGGLFYDVMFENNNADTTIFCFNAAMGKELKDFPVFTGNSMLAGEKVNRVFINDPSLYIDSKLKIAWYAGILNGFNVQDYLLKIIKHIIFITNTKRTIFYGASAGGFAALYYSWFFKNSLALVINPQTNLYRYNRLAVSSFAKLALGAGNDSEVEKSLSLICSRLDVLYSLGSSNHVFYVQNKTDHHVNDHLNPFLENLKNREQVRVIYGNWGQGHKAPPSDFSRILLKHIFKAQSWSEVINSELPSEVNVFDLDYIS</sequence>
<name>N8UUA1_9GAMM</name>
<dbReference type="eggNOG" id="COG1073">
    <property type="taxonomic scope" value="Bacteria"/>
</dbReference>
<organism evidence="2 3">
    <name type="scientific">Acinetobacter vivianii</name>
    <dbReference type="NCBI Taxonomy" id="1776742"/>
    <lineage>
        <taxon>Bacteria</taxon>
        <taxon>Pseudomonadati</taxon>
        <taxon>Pseudomonadota</taxon>
        <taxon>Gammaproteobacteria</taxon>
        <taxon>Moraxellales</taxon>
        <taxon>Moraxellaceae</taxon>
        <taxon>Acinetobacter</taxon>
    </lineage>
</organism>
<dbReference type="InterPro" id="IPR029058">
    <property type="entry name" value="AB_hydrolase_fold"/>
</dbReference>
<evidence type="ECO:0000313" key="2">
    <source>
        <dbReference type="EMBL" id="ENU91166.1"/>
    </source>
</evidence>
<keyword evidence="1" id="KW-1133">Transmembrane helix</keyword>
<gene>
    <name evidence="2" type="ORF">F971_03304</name>
</gene>
<reference evidence="2 3" key="1">
    <citation type="submission" date="2013-02" db="EMBL/GenBank/DDBJ databases">
        <title>The Genome Sequence of Acinetobacter sp. NIPH 758.</title>
        <authorList>
            <consortium name="The Broad Institute Genome Sequencing Platform"/>
            <consortium name="The Broad Institute Genome Sequencing Center for Infectious Disease"/>
            <person name="Cerqueira G."/>
            <person name="Feldgarden M."/>
            <person name="Courvalin P."/>
            <person name="Perichon B."/>
            <person name="Grillot-Courvalin C."/>
            <person name="Clermont D."/>
            <person name="Rocha E."/>
            <person name="Yoon E.-J."/>
            <person name="Nemec A."/>
            <person name="Walker B."/>
            <person name="Young S.K."/>
            <person name="Zeng Q."/>
            <person name="Gargeya S."/>
            <person name="Fitzgerald M."/>
            <person name="Haas B."/>
            <person name="Abouelleil A."/>
            <person name="Alvarado L."/>
            <person name="Arachchi H.M."/>
            <person name="Berlin A.M."/>
            <person name="Chapman S.B."/>
            <person name="Dewar J."/>
            <person name="Goldberg J."/>
            <person name="Griggs A."/>
            <person name="Gujja S."/>
            <person name="Hansen M."/>
            <person name="Howarth C."/>
            <person name="Imamovic A."/>
            <person name="Larimer J."/>
            <person name="McCowan C."/>
            <person name="Murphy C."/>
            <person name="Neiman D."/>
            <person name="Pearson M."/>
            <person name="Priest M."/>
            <person name="Roberts A."/>
            <person name="Saif S."/>
            <person name="Shea T."/>
            <person name="Sisk P."/>
            <person name="Sykes S."/>
            <person name="Wortman J."/>
            <person name="Nusbaum C."/>
            <person name="Birren B."/>
        </authorList>
    </citation>
    <scope>NUCLEOTIDE SEQUENCE [LARGE SCALE GENOMIC DNA]</scope>
    <source>
        <strain evidence="2 3">NIPH 758</strain>
    </source>
</reference>
<dbReference type="RefSeq" id="WP_004773326.1">
    <property type="nucleotide sequence ID" value="NZ_KB849358.1"/>
</dbReference>
<dbReference type="EMBL" id="APPC01000022">
    <property type="protein sequence ID" value="ENU91166.1"/>
    <property type="molecule type" value="Genomic_DNA"/>
</dbReference>
<keyword evidence="1" id="KW-0472">Membrane</keyword>
<dbReference type="PATRIC" id="fig|1217712.3.peg.3192"/>
<evidence type="ECO:0000313" key="3">
    <source>
        <dbReference type="Proteomes" id="UP000013049"/>
    </source>
</evidence>
<dbReference type="HOGENOM" id="CLU_942084_0_0_6"/>
<dbReference type="AlphaFoldDB" id="N8UUA1"/>
<dbReference type="SUPFAM" id="SSF53474">
    <property type="entry name" value="alpha/beta-Hydrolases"/>
    <property type="match status" value="1"/>
</dbReference>
<comment type="caution">
    <text evidence="2">The sequence shown here is derived from an EMBL/GenBank/DDBJ whole genome shotgun (WGS) entry which is preliminary data.</text>
</comment>
<protein>
    <submittedName>
        <fullName evidence="2">Uncharacterized protein</fullName>
    </submittedName>
</protein>
<evidence type="ECO:0000256" key="1">
    <source>
        <dbReference type="SAM" id="Phobius"/>
    </source>
</evidence>
<accession>N8UUA1</accession>
<proteinExistence type="predicted"/>
<keyword evidence="1" id="KW-0812">Transmembrane</keyword>
<feature type="transmembrane region" description="Helical" evidence="1">
    <location>
        <begin position="134"/>
        <end position="153"/>
    </location>
</feature>
<dbReference type="Proteomes" id="UP000013049">
    <property type="component" value="Unassembled WGS sequence"/>
</dbReference>